<dbReference type="EMBL" id="JACRSP010000003">
    <property type="protein sequence ID" value="MBC8536797.1"/>
    <property type="molecule type" value="Genomic_DNA"/>
</dbReference>
<dbReference type="RefSeq" id="WP_249300705.1">
    <property type="nucleotide sequence ID" value="NZ_JACRSP010000003.1"/>
</dbReference>
<gene>
    <name evidence="1" type="ORF">H8695_08870</name>
</gene>
<name>A0A926DFB8_9FIRM</name>
<evidence type="ECO:0000313" key="2">
    <source>
        <dbReference type="Proteomes" id="UP000620366"/>
    </source>
</evidence>
<dbReference type="AlphaFoldDB" id="A0A926DFB8"/>
<comment type="caution">
    <text evidence="1">The sequence shown here is derived from an EMBL/GenBank/DDBJ whole genome shotgun (WGS) entry which is preliminary data.</text>
</comment>
<dbReference type="Proteomes" id="UP000620366">
    <property type="component" value="Unassembled WGS sequence"/>
</dbReference>
<sequence length="80" mass="9229">MRQACYKFAPISARKYLTNEKSAHFEQKLFKKTLQSAARALLILPEKPCIIDVNFNNLYEMEVSRLFEIPNKQQGGTSYG</sequence>
<reference evidence="1" key="1">
    <citation type="submission" date="2020-08" db="EMBL/GenBank/DDBJ databases">
        <title>Genome public.</title>
        <authorList>
            <person name="Liu C."/>
            <person name="Sun Q."/>
        </authorList>
    </citation>
    <scope>NUCLEOTIDE SEQUENCE</scope>
    <source>
        <strain evidence="1">BX7</strain>
    </source>
</reference>
<proteinExistence type="predicted"/>
<keyword evidence="2" id="KW-1185">Reference proteome</keyword>
<protein>
    <submittedName>
        <fullName evidence="1">Uncharacterized protein</fullName>
    </submittedName>
</protein>
<organism evidence="1 2">
    <name type="scientific">Feifania hominis</name>
    <dbReference type="NCBI Taxonomy" id="2763660"/>
    <lineage>
        <taxon>Bacteria</taxon>
        <taxon>Bacillati</taxon>
        <taxon>Bacillota</taxon>
        <taxon>Clostridia</taxon>
        <taxon>Eubacteriales</taxon>
        <taxon>Feifaniaceae</taxon>
        <taxon>Feifania</taxon>
    </lineage>
</organism>
<evidence type="ECO:0000313" key="1">
    <source>
        <dbReference type="EMBL" id="MBC8536797.1"/>
    </source>
</evidence>
<accession>A0A926DFB8</accession>